<gene>
    <name evidence="2" type="ORF">EH31_01160</name>
</gene>
<evidence type="ECO:0000313" key="3">
    <source>
        <dbReference type="Proteomes" id="UP000027647"/>
    </source>
</evidence>
<feature type="compositionally biased region" description="Low complexity" evidence="1">
    <location>
        <begin position="78"/>
        <end position="90"/>
    </location>
</feature>
<accession>A0A074MEV8</accession>
<feature type="region of interest" description="Disordered" evidence="1">
    <location>
        <begin position="1"/>
        <end position="45"/>
    </location>
</feature>
<evidence type="ECO:0000256" key="1">
    <source>
        <dbReference type="SAM" id="MobiDB-lite"/>
    </source>
</evidence>
<dbReference type="STRING" id="1044.EH31_01160"/>
<dbReference type="Proteomes" id="UP000027647">
    <property type="component" value="Unassembled WGS sequence"/>
</dbReference>
<dbReference type="AlphaFoldDB" id="A0A074MEV8"/>
<comment type="caution">
    <text evidence="2">The sequence shown here is derived from an EMBL/GenBank/DDBJ whole genome shotgun (WGS) entry which is preliminary data.</text>
</comment>
<sequence length="98" mass="11421">MRRTLMLHTPMRRTQTQHTPIQHRPTQRTQQQRKPPCDQPSPDGVLRDLHGALNSHRLTLNCCLKIRLGRKAHQPLLERLPLPQQGRLQPSTFLQNLS</sequence>
<evidence type="ECO:0000313" key="2">
    <source>
        <dbReference type="EMBL" id="KEO91300.1"/>
    </source>
</evidence>
<feature type="compositionally biased region" description="Low complexity" evidence="1">
    <location>
        <begin position="19"/>
        <end position="34"/>
    </location>
</feature>
<protein>
    <submittedName>
        <fullName evidence="2">Uncharacterized protein</fullName>
    </submittedName>
</protein>
<organism evidence="2 3">
    <name type="scientific">Erythrobacter longus</name>
    <dbReference type="NCBI Taxonomy" id="1044"/>
    <lineage>
        <taxon>Bacteria</taxon>
        <taxon>Pseudomonadati</taxon>
        <taxon>Pseudomonadota</taxon>
        <taxon>Alphaproteobacteria</taxon>
        <taxon>Sphingomonadales</taxon>
        <taxon>Erythrobacteraceae</taxon>
        <taxon>Erythrobacter/Porphyrobacter group</taxon>
        <taxon>Erythrobacter</taxon>
    </lineage>
</organism>
<feature type="region of interest" description="Disordered" evidence="1">
    <location>
        <begin position="78"/>
        <end position="98"/>
    </location>
</feature>
<dbReference type="EMBL" id="JMIW01000001">
    <property type="protein sequence ID" value="KEO91300.1"/>
    <property type="molecule type" value="Genomic_DNA"/>
</dbReference>
<keyword evidence="3" id="KW-1185">Reference proteome</keyword>
<reference evidence="2 3" key="1">
    <citation type="submission" date="2014-04" db="EMBL/GenBank/DDBJ databases">
        <title>A comprehensive comparison of genomes of Erythrobacter spp. strains.</title>
        <authorList>
            <person name="Zheng Q."/>
        </authorList>
    </citation>
    <scope>NUCLEOTIDE SEQUENCE [LARGE SCALE GENOMIC DNA]</scope>
    <source>
        <strain evidence="2 3">DSM 6997</strain>
    </source>
</reference>
<name>A0A074MEV8_ERYLO</name>
<proteinExistence type="predicted"/>